<dbReference type="CDD" id="cd22249">
    <property type="entry name" value="UDM1_RNF168_RNF169-like"/>
    <property type="match status" value="1"/>
</dbReference>
<keyword evidence="11" id="KW-0175">Coiled coil</keyword>
<dbReference type="PRINTS" id="PR01270">
    <property type="entry name" value="HDASUPER"/>
</dbReference>
<sequence>MATRPKEDEPPPVSEVVSKLREFEDYNLALSLQEQEFGHHYNLNRTERKIMGVDTKKSKEEQMLEKKYALEKRVAEAREIAIRDEEVARQFQREIEAEEARRKVEQARIDEELAKRLQLTEGHAQPITSGHDLTEDERIARELQERYLRRLNKPNRRLDEEVQNQLDILRAQNMANGQNQGQAGSSSTVHSNGSYHSEFGLPPPSSLVTGPNGRDSGFTENLNVTITGQSGQKKIPAGGTTIGLNESQQSHRPLVFPNHPECPKRIEKILERLEKTRILEACQIVKHYPNISLDNLLSFHSEQYIEKIRSLSTLNQDHINTIAKNFDSVQLCPATFEAALDGISCCGYLAQLIQEGQIPNGFAIVRPPGHHALHDEANGFCIFNNVVHAAKVALGYGAKRVLIVDFDVHHGQSTQRAFYKDPRVTYFSIHRYENGLYWPHLEESNFNFIGEDEGRGYNINVPINETHAKDADYNFIFWNILFPIAEELNPDFVLFSAGFDSCMGDPLGQMDISPLLYPHWIYHLAPICKGKILVVLEGGYHHEMLAIGVEKCMRVLLGELPETIEFSSEPKESTILTCLNVISVLKDYWTNLGRFSKKWAE</sequence>
<dbReference type="GO" id="GO:0040029">
    <property type="term" value="P:epigenetic regulation of gene expression"/>
    <property type="evidence" value="ECO:0007669"/>
    <property type="project" value="TreeGrafter"/>
</dbReference>
<evidence type="ECO:0000256" key="1">
    <source>
        <dbReference type="ARBA" id="ARBA00004123"/>
    </source>
</evidence>
<keyword evidence="15" id="KW-1185">Reference proteome</keyword>
<evidence type="ECO:0000256" key="5">
    <source>
        <dbReference type="ARBA" id="ARBA00022801"/>
    </source>
</evidence>
<evidence type="ECO:0000256" key="4">
    <source>
        <dbReference type="ARBA" id="ARBA00022491"/>
    </source>
</evidence>
<organism evidence="15 16">
    <name type="scientific">Acrobeloides nanus</name>
    <dbReference type="NCBI Taxonomy" id="290746"/>
    <lineage>
        <taxon>Eukaryota</taxon>
        <taxon>Metazoa</taxon>
        <taxon>Ecdysozoa</taxon>
        <taxon>Nematoda</taxon>
        <taxon>Chromadorea</taxon>
        <taxon>Rhabditida</taxon>
        <taxon>Tylenchina</taxon>
        <taxon>Cephalobomorpha</taxon>
        <taxon>Cephaloboidea</taxon>
        <taxon>Cephalobidae</taxon>
        <taxon>Acrobeloides</taxon>
    </lineage>
</organism>
<feature type="domain" description="Coiled-coil" evidence="14">
    <location>
        <begin position="10"/>
        <end position="121"/>
    </location>
</feature>
<dbReference type="AlphaFoldDB" id="A0A914C1U8"/>
<dbReference type="WBParaSite" id="ACRNAN_Path_1540.g6008.t2">
    <property type="protein sequence ID" value="ACRNAN_Path_1540.g6008.t2"/>
    <property type="gene ID" value="ACRNAN_Path_1540.g6008"/>
</dbReference>
<evidence type="ECO:0000256" key="10">
    <source>
        <dbReference type="ARBA" id="ARBA00048287"/>
    </source>
</evidence>
<evidence type="ECO:0000256" key="11">
    <source>
        <dbReference type="SAM" id="Coils"/>
    </source>
</evidence>
<keyword evidence="8" id="KW-0804">Transcription</keyword>
<comment type="catalytic activity">
    <reaction evidence="10">
        <text>N(6)-acetyl-L-lysyl-[histone] + H2O = L-lysyl-[histone] + acetate</text>
        <dbReference type="Rhea" id="RHEA:58196"/>
        <dbReference type="Rhea" id="RHEA-COMP:9845"/>
        <dbReference type="Rhea" id="RHEA-COMP:11338"/>
        <dbReference type="ChEBI" id="CHEBI:15377"/>
        <dbReference type="ChEBI" id="CHEBI:29969"/>
        <dbReference type="ChEBI" id="CHEBI:30089"/>
        <dbReference type="ChEBI" id="CHEBI:61930"/>
        <dbReference type="EC" id="3.5.1.98"/>
    </reaction>
</comment>
<feature type="domain" description="Histone deacetylase" evidence="13">
    <location>
        <begin position="259"/>
        <end position="555"/>
    </location>
</feature>
<dbReference type="Gene3D" id="3.40.800.20">
    <property type="entry name" value="Histone deacetylase domain"/>
    <property type="match status" value="1"/>
</dbReference>
<evidence type="ECO:0000256" key="6">
    <source>
        <dbReference type="ARBA" id="ARBA00022853"/>
    </source>
</evidence>
<keyword evidence="9" id="KW-0539">Nucleus</keyword>
<keyword evidence="4" id="KW-0678">Repressor</keyword>
<dbReference type="PANTHER" id="PTHR10625">
    <property type="entry name" value="HISTONE DEACETYLASE HDAC1-RELATED"/>
    <property type="match status" value="1"/>
</dbReference>
<feature type="compositionally biased region" description="Low complexity" evidence="12">
    <location>
        <begin position="176"/>
        <end position="187"/>
    </location>
</feature>
<keyword evidence="6" id="KW-0156">Chromatin regulator</keyword>
<evidence type="ECO:0000313" key="16">
    <source>
        <dbReference type="WBParaSite" id="ACRNAN_Path_1540.g6008.t2"/>
    </source>
</evidence>
<feature type="region of interest" description="Disordered" evidence="12">
    <location>
        <begin position="176"/>
        <end position="201"/>
    </location>
</feature>
<keyword evidence="7" id="KW-0805">Transcription regulation</keyword>
<evidence type="ECO:0000313" key="15">
    <source>
        <dbReference type="Proteomes" id="UP000887540"/>
    </source>
</evidence>
<dbReference type="PANTHER" id="PTHR10625:SF5">
    <property type="entry name" value="HISTONE DEACETYLASE"/>
    <property type="match status" value="1"/>
</dbReference>
<evidence type="ECO:0000256" key="3">
    <source>
        <dbReference type="ARBA" id="ARBA00012111"/>
    </source>
</evidence>
<dbReference type="InterPro" id="IPR023696">
    <property type="entry name" value="Ureohydrolase_dom_sf"/>
</dbReference>
<evidence type="ECO:0000256" key="12">
    <source>
        <dbReference type="SAM" id="MobiDB-lite"/>
    </source>
</evidence>
<evidence type="ECO:0000259" key="13">
    <source>
        <dbReference type="Pfam" id="PF00850"/>
    </source>
</evidence>
<keyword evidence="5" id="KW-0378">Hydrolase</keyword>
<evidence type="ECO:0000256" key="9">
    <source>
        <dbReference type="ARBA" id="ARBA00023242"/>
    </source>
</evidence>
<dbReference type="Pfam" id="PF00850">
    <property type="entry name" value="Hist_deacetyl"/>
    <property type="match status" value="1"/>
</dbReference>
<protein>
    <recommendedName>
        <fullName evidence="3">histone deacetylase</fullName>
        <ecNumber evidence="3">3.5.1.98</ecNumber>
    </recommendedName>
</protein>
<dbReference type="InterPro" id="IPR023801">
    <property type="entry name" value="His_deacetylse_dom"/>
</dbReference>
<dbReference type="InterPro" id="IPR037138">
    <property type="entry name" value="His_deacetylse_dom_sf"/>
</dbReference>
<dbReference type="InterPro" id="IPR029311">
    <property type="entry name" value="CCDC50_N"/>
</dbReference>
<dbReference type="Proteomes" id="UP000887540">
    <property type="component" value="Unplaced"/>
</dbReference>
<name>A0A914C1U8_9BILA</name>
<reference evidence="16" key="1">
    <citation type="submission" date="2022-11" db="UniProtKB">
        <authorList>
            <consortium name="WormBaseParasite"/>
        </authorList>
    </citation>
    <scope>IDENTIFICATION</scope>
</reference>
<dbReference type="Pfam" id="PF15295">
    <property type="entry name" value="CCDC50_N"/>
    <property type="match status" value="1"/>
</dbReference>
<dbReference type="GO" id="GO:0141221">
    <property type="term" value="F:histone deacetylase activity, hydrolytic mechanism"/>
    <property type="evidence" value="ECO:0007669"/>
    <property type="project" value="UniProtKB-EC"/>
</dbReference>
<comment type="similarity">
    <text evidence="2">Belongs to the histone deacetylase family. HD type 2 subfamily.</text>
</comment>
<evidence type="ECO:0000256" key="8">
    <source>
        <dbReference type="ARBA" id="ARBA00023163"/>
    </source>
</evidence>
<comment type="subcellular location">
    <subcellularLocation>
        <location evidence="1">Nucleus</location>
    </subcellularLocation>
</comment>
<dbReference type="GO" id="GO:0000118">
    <property type="term" value="C:histone deacetylase complex"/>
    <property type="evidence" value="ECO:0007669"/>
    <property type="project" value="TreeGrafter"/>
</dbReference>
<feature type="coiled-coil region" evidence="11">
    <location>
        <begin position="88"/>
        <end position="117"/>
    </location>
</feature>
<evidence type="ECO:0000256" key="2">
    <source>
        <dbReference type="ARBA" id="ARBA00007738"/>
    </source>
</evidence>
<evidence type="ECO:0000259" key="14">
    <source>
        <dbReference type="Pfam" id="PF15295"/>
    </source>
</evidence>
<dbReference type="SUPFAM" id="SSF52768">
    <property type="entry name" value="Arginase/deacetylase"/>
    <property type="match status" value="1"/>
</dbReference>
<proteinExistence type="inferred from homology"/>
<evidence type="ECO:0000256" key="7">
    <source>
        <dbReference type="ARBA" id="ARBA00023015"/>
    </source>
</evidence>
<accession>A0A914C1U8</accession>
<dbReference type="EC" id="3.5.1.98" evidence="3"/>
<dbReference type="InterPro" id="IPR000286">
    <property type="entry name" value="HDACs"/>
</dbReference>